<keyword evidence="7" id="KW-0472">Membrane</keyword>
<evidence type="ECO:0000256" key="6">
    <source>
        <dbReference type="SAM" id="MobiDB-lite"/>
    </source>
</evidence>
<dbReference type="FunFam" id="4.10.280.10:FF:000116">
    <property type="entry name" value="Putative HLH transcription factor"/>
    <property type="match status" value="1"/>
</dbReference>
<evidence type="ECO:0000313" key="9">
    <source>
        <dbReference type="EMBL" id="KSA03404.1"/>
    </source>
</evidence>
<evidence type="ECO:0000256" key="4">
    <source>
        <dbReference type="ARBA" id="ARBA00023242"/>
    </source>
</evidence>
<dbReference type="InterPro" id="IPR011598">
    <property type="entry name" value="bHLH_dom"/>
</dbReference>
<dbReference type="EMBL" id="LMYN01000010">
    <property type="protein sequence ID" value="KSA03404.1"/>
    <property type="molecule type" value="Genomic_DNA"/>
</dbReference>
<organism evidence="9 10">
    <name type="scientific">Debaryomyces fabryi</name>
    <dbReference type="NCBI Taxonomy" id="58627"/>
    <lineage>
        <taxon>Eukaryota</taxon>
        <taxon>Fungi</taxon>
        <taxon>Dikarya</taxon>
        <taxon>Ascomycota</taxon>
        <taxon>Saccharomycotina</taxon>
        <taxon>Pichiomycetes</taxon>
        <taxon>Debaryomycetaceae</taxon>
        <taxon>Debaryomyces</taxon>
    </lineage>
</organism>
<evidence type="ECO:0000256" key="5">
    <source>
        <dbReference type="SAM" id="Coils"/>
    </source>
</evidence>
<evidence type="ECO:0000256" key="7">
    <source>
        <dbReference type="SAM" id="Phobius"/>
    </source>
</evidence>
<comment type="caution">
    <text evidence="9">The sequence shown here is derived from an EMBL/GenBank/DDBJ whole genome shotgun (WGS) entry which is preliminary data.</text>
</comment>
<gene>
    <name evidence="9" type="ORF">AC631_00889</name>
</gene>
<dbReference type="GO" id="GO:0006355">
    <property type="term" value="P:regulation of DNA-templated transcription"/>
    <property type="evidence" value="ECO:0007669"/>
    <property type="project" value="UniProtKB-ARBA"/>
</dbReference>
<name>A0A0V1Q4R8_9ASCO</name>
<feature type="region of interest" description="Disordered" evidence="6">
    <location>
        <begin position="153"/>
        <end position="181"/>
    </location>
</feature>
<comment type="subcellular location">
    <subcellularLocation>
        <location evidence="1">Nucleus</location>
    </subcellularLocation>
</comment>
<dbReference type="Pfam" id="PF00010">
    <property type="entry name" value="HLH"/>
    <property type="match status" value="1"/>
</dbReference>
<keyword evidence="3" id="KW-0804">Transcription</keyword>
<dbReference type="GO" id="GO:0016020">
    <property type="term" value="C:membrane"/>
    <property type="evidence" value="ECO:0007669"/>
    <property type="project" value="UniProtKB-ARBA"/>
</dbReference>
<reference evidence="9 10" key="1">
    <citation type="submission" date="2015-11" db="EMBL/GenBank/DDBJ databases">
        <title>The genome of Debaryomyces fabryi.</title>
        <authorList>
            <person name="Tafer H."/>
            <person name="Lopandic K."/>
        </authorList>
    </citation>
    <scope>NUCLEOTIDE SEQUENCE [LARGE SCALE GENOMIC DNA]</scope>
    <source>
        <strain evidence="9 10">CBS 789</strain>
    </source>
</reference>
<dbReference type="InterPro" id="IPR052099">
    <property type="entry name" value="Regulatory_TF_Diverse"/>
</dbReference>
<proteinExistence type="predicted"/>
<evidence type="ECO:0000313" key="10">
    <source>
        <dbReference type="Proteomes" id="UP000054251"/>
    </source>
</evidence>
<feature type="compositionally biased region" description="Basic residues" evidence="6">
    <location>
        <begin position="169"/>
        <end position="178"/>
    </location>
</feature>
<dbReference type="InterPro" id="IPR036638">
    <property type="entry name" value="HLH_DNA-bd_sf"/>
</dbReference>
<dbReference type="GeneID" id="26837898"/>
<keyword evidence="7" id="KW-0812">Transmembrane</keyword>
<feature type="transmembrane region" description="Helical" evidence="7">
    <location>
        <begin position="378"/>
        <end position="401"/>
    </location>
</feature>
<dbReference type="PANTHER" id="PTHR47336">
    <property type="entry name" value="TRANSCRIPTION FACTOR HMS1-RELATED"/>
    <property type="match status" value="1"/>
</dbReference>
<evidence type="ECO:0000256" key="3">
    <source>
        <dbReference type="ARBA" id="ARBA00023163"/>
    </source>
</evidence>
<accession>A0A0V1Q4R8</accession>
<keyword evidence="4" id="KW-0539">Nucleus</keyword>
<protein>
    <recommendedName>
        <fullName evidence="8">BHLH domain-containing protein</fullName>
    </recommendedName>
</protein>
<sequence>MTTTNTFEFDNEFYNFDNANEFLENISGAVSSLSPLSEDEQFKSSIVVDSNWASEGVNQNEIFRNKGGDDFNIINQEYSNPSINNGDGDNAYFNLDSKIGTDMKAPNNLISSSMSSGTYSQDSTNNGMTPISQHSLTSAHTSPELLVKIEENEDASGKMKSLSTSKSAKVTKPHKKDKSSHNMIEKKYRTNINSKILALRDAVPSLRIVAGNKDVSMADLEGLTPASKLNKASVLTKATEYIKHLEQKNDILKEQNTQLQKLIQEANLRSQPIPQEQALPSQRGGFGYVPPQNEQSFNSTPGQDFGSGSFNFNNQNAGMGATNPSYNYNKILLGSLATVMGTSLMADNGGEFKGLSALPFSGFLPYFITHPNQMTIQLWSLLKVLLVFGSLASIILPNLFITMQNDKKSDEGTIRILKFWLLNSLGLQLPHSFEQEKVDNILLLLSGKSEEEFSWTNLLKYYIYLTSCEATFELCFLNLIVGTILSIKFPLISKFINYNMTLKGSLLLNFKYKGDNQSLMKLNDLIHNLDGISMLGSASLLKRLINIAEHKNINEDVYDGQNKVKYVELFQENRHDYYSTIVTWRILEITHELNLAYLKNMASNTQEKSKVFKQITDDVNKIEAILLNDTSTTSLRKYFSLFKSVVEEQSAPKLLGRIETDVHARLYNFENATEESESMNEDVSDFSEEDDETDQTTNYSAETETQINSKISSRKSLISSLSLVSEEQFIILASSLILYYHHNNKTNSKELLKYLNFSTEQATLSLLSFTALLKILTKLIDQNEDFDDFKNSNVLDKLIRITRLWINDDKKQFLDYNLRCDLSDLIVSKGLILNGVLSDENDEEREDK</sequence>
<dbReference type="Gene3D" id="4.10.280.10">
    <property type="entry name" value="Helix-loop-helix DNA-binding domain"/>
    <property type="match status" value="1"/>
</dbReference>
<dbReference type="GO" id="GO:0046983">
    <property type="term" value="F:protein dimerization activity"/>
    <property type="evidence" value="ECO:0007669"/>
    <property type="project" value="InterPro"/>
</dbReference>
<dbReference type="OrthoDB" id="2133190at2759"/>
<keyword evidence="10" id="KW-1185">Reference proteome</keyword>
<keyword evidence="7" id="KW-1133">Transmembrane helix</keyword>
<evidence type="ECO:0000256" key="2">
    <source>
        <dbReference type="ARBA" id="ARBA00023015"/>
    </source>
</evidence>
<evidence type="ECO:0000259" key="8">
    <source>
        <dbReference type="PROSITE" id="PS50888"/>
    </source>
</evidence>
<dbReference type="PROSITE" id="PS50888">
    <property type="entry name" value="BHLH"/>
    <property type="match status" value="1"/>
</dbReference>
<dbReference type="RefSeq" id="XP_015469506.1">
    <property type="nucleotide sequence ID" value="XM_015609719.1"/>
</dbReference>
<dbReference type="SUPFAM" id="SSF47459">
    <property type="entry name" value="HLH, helix-loop-helix DNA-binding domain"/>
    <property type="match status" value="1"/>
</dbReference>
<dbReference type="Proteomes" id="UP000054251">
    <property type="component" value="Unassembled WGS sequence"/>
</dbReference>
<dbReference type="PANTHER" id="PTHR47336:SF2">
    <property type="entry name" value="TRANSCRIPTION FACTOR HMS1-RELATED"/>
    <property type="match status" value="1"/>
</dbReference>
<feature type="compositionally biased region" description="Acidic residues" evidence="6">
    <location>
        <begin position="673"/>
        <end position="694"/>
    </location>
</feature>
<dbReference type="AlphaFoldDB" id="A0A0V1Q4R8"/>
<dbReference type="GO" id="GO:0033554">
    <property type="term" value="P:cellular response to stress"/>
    <property type="evidence" value="ECO:0007669"/>
    <property type="project" value="UniProtKB-ARBA"/>
</dbReference>
<dbReference type="SMART" id="SM00353">
    <property type="entry name" value="HLH"/>
    <property type="match status" value="1"/>
</dbReference>
<dbReference type="GO" id="GO:0005634">
    <property type="term" value="C:nucleus"/>
    <property type="evidence" value="ECO:0007669"/>
    <property type="project" value="UniProtKB-SubCell"/>
</dbReference>
<feature type="region of interest" description="Disordered" evidence="6">
    <location>
        <begin position="673"/>
        <end position="705"/>
    </location>
</feature>
<keyword evidence="2" id="KW-0805">Transcription regulation</keyword>
<feature type="domain" description="BHLH" evidence="8">
    <location>
        <begin position="176"/>
        <end position="245"/>
    </location>
</feature>
<dbReference type="GO" id="GO:0003690">
    <property type="term" value="F:double-stranded DNA binding"/>
    <property type="evidence" value="ECO:0007669"/>
    <property type="project" value="UniProtKB-ARBA"/>
</dbReference>
<feature type="coiled-coil region" evidence="5">
    <location>
        <begin position="235"/>
        <end position="269"/>
    </location>
</feature>
<evidence type="ECO:0000256" key="1">
    <source>
        <dbReference type="ARBA" id="ARBA00004123"/>
    </source>
</evidence>
<keyword evidence="5" id="KW-0175">Coiled coil</keyword>